<keyword evidence="2" id="KW-1185">Reference proteome</keyword>
<protein>
    <submittedName>
        <fullName evidence="1">Type II toxin-antitoxin system RelB family antitoxin</fullName>
    </submittedName>
</protein>
<dbReference type="InterPro" id="IPR010985">
    <property type="entry name" value="Ribbon_hlx_hlx"/>
</dbReference>
<dbReference type="RefSeq" id="WP_408976491.1">
    <property type="nucleotide sequence ID" value="NZ_JBJUVG010000001.1"/>
</dbReference>
<dbReference type="NCBIfam" id="NF046040">
    <property type="entry name" value="RelB_antitoxin"/>
    <property type="match status" value="1"/>
</dbReference>
<dbReference type="EMBL" id="JBJUVG010000001">
    <property type="protein sequence ID" value="MFM9412860.1"/>
    <property type="molecule type" value="Genomic_DNA"/>
</dbReference>
<sequence>MATITTRVNAEEKDLIQSYARFFGLSVSDFIRQTVIEKIEDEWDIQVADEAYQNYLENPSDIVLFSDIEKELQV</sequence>
<name>A0ABW9GWJ9_9FIRM</name>
<dbReference type="Pfam" id="PF19807">
    <property type="entry name" value="DUF6290"/>
    <property type="match status" value="1"/>
</dbReference>
<proteinExistence type="predicted"/>
<reference evidence="1 2" key="1">
    <citation type="journal article" date="2016" name="Int. J. Syst. Evol. Microbiol.">
        <title>Peptococcus simiae sp. nov., isolated from rhesus macaque faeces and emended description of the genus Peptococcus.</title>
        <authorList>
            <person name="Shkoporov A.N."/>
            <person name="Efimov B.A."/>
            <person name="Kondova I."/>
            <person name="Ouwerling B."/>
            <person name="Chaplin A.V."/>
            <person name="Shcherbakova V.A."/>
            <person name="Langermans J.A.M."/>
        </authorList>
    </citation>
    <scope>NUCLEOTIDE SEQUENCE [LARGE SCALE GENOMIC DNA]</scope>
    <source>
        <strain evidence="1 2">M108</strain>
    </source>
</reference>
<dbReference type="SUPFAM" id="SSF47598">
    <property type="entry name" value="Ribbon-helix-helix"/>
    <property type="match status" value="1"/>
</dbReference>
<comment type="caution">
    <text evidence="1">The sequence shown here is derived from an EMBL/GenBank/DDBJ whole genome shotgun (WGS) entry which is preliminary data.</text>
</comment>
<evidence type="ECO:0000313" key="1">
    <source>
        <dbReference type="EMBL" id="MFM9412860.1"/>
    </source>
</evidence>
<evidence type="ECO:0000313" key="2">
    <source>
        <dbReference type="Proteomes" id="UP001631949"/>
    </source>
</evidence>
<dbReference type="InterPro" id="IPR046257">
    <property type="entry name" value="DUF6290"/>
</dbReference>
<accession>A0ABW9GWJ9</accession>
<dbReference type="Proteomes" id="UP001631949">
    <property type="component" value="Unassembled WGS sequence"/>
</dbReference>
<gene>
    <name evidence="1" type="primary">relB</name>
    <name evidence="1" type="ORF">ACKQTC_00490</name>
</gene>
<dbReference type="Gene3D" id="1.20.5.780">
    <property type="entry name" value="Single helix bin"/>
    <property type="match status" value="1"/>
</dbReference>
<organism evidence="1 2">
    <name type="scientific">Peptococcus simiae</name>
    <dbReference type="NCBI Taxonomy" id="1643805"/>
    <lineage>
        <taxon>Bacteria</taxon>
        <taxon>Bacillati</taxon>
        <taxon>Bacillota</taxon>
        <taxon>Clostridia</taxon>
        <taxon>Eubacteriales</taxon>
        <taxon>Peptococcaceae</taxon>
        <taxon>Peptococcus</taxon>
    </lineage>
</organism>